<protein>
    <submittedName>
        <fullName evidence="2">Uncharacterized protein</fullName>
    </submittedName>
</protein>
<gene>
    <name evidence="2" type="ORF">METH_06975</name>
</gene>
<dbReference type="HOGENOM" id="CLU_2735063_0_0_5"/>
<evidence type="ECO:0000313" key="3">
    <source>
        <dbReference type="Proteomes" id="UP000018780"/>
    </source>
</evidence>
<dbReference type="KEGG" id="lmd:METH_06975"/>
<dbReference type="EMBL" id="CP006773">
    <property type="protein sequence ID" value="AHD02963.1"/>
    <property type="molecule type" value="Genomic_DNA"/>
</dbReference>
<reference evidence="2 3" key="1">
    <citation type="submission" date="2013-09" db="EMBL/GenBank/DDBJ databases">
        <authorList>
            <consortium name="DOE Joint Genome Institute"/>
            <person name="Klenk H.-P."/>
            <person name="Huntemann M."/>
            <person name="Han J."/>
            <person name="Chen A."/>
            <person name="Kyrpides N."/>
            <person name="Mavromatis K."/>
            <person name="Markowitz V."/>
            <person name="Palaniappan K."/>
            <person name="Ivanova N."/>
            <person name="Schaumberg A."/>
            <person name="Pati A."/>
            <person name="Liolios K."/>
            <person name="Nordberg H.P."/>
            <person name="Cantor M.N."/>
            <person name="Hua S.X."/>
            <person name="Woyke T."/>
        </authorList>
    </citation>
    <scope>NUCLEOTIDE SEQUENCE [LARGE SCALE GENOMIC DNA]</scope>
    <source>
        <strain evidence="2 3">DSM 14336</strain>
    </source>
</reference>
<keyword evidence="1" id="KW-0812">Transmembrane</keyword>
<dbReference type="Proteomes" id="UP000018780">
    <property type="component" value="Chromosome"/>
</dbReference>
<dbReference type="AlphaFoldDB" id="V9VYE1"/>
<keyword evidence="1" id="KW-0472">Membrane</keyword>
<evidence type="ECO:0000313" key="2">
    <source>
        <dbReference type="EMBL" id="AHD02963.1"/>
    </source>
</evidence>
<evidence type="ECO:0000256" key="1">
    <source>
        <dbReference type="SAM" id="Phobius"/>
    </source>
</evidence>
<proteinExistence type="predicted"/>
<keyword evidence="3" id="KW-1185">Reference proteome</keyword>
<sequence>MVGRDACHLRGIFGGLGQYWLALGKIGIVKRPRMHKRLSDKAGNAVILLGGFGVLLVLLRSVYHFALMFSH</sequence>
<feature type="transmembrane region" description="Helical" evidence="1">
    <location>
        <begin position="42"/>
        <end position="63"/>
    </location>
</feature>
<name>V9VYE1_9RHOB</name>
<accession>V9VYE1</accession>
<keyword evidence="1" id="KW-1133">Transmembrane helix</keyword>
<organism evidence="2 3">
    <name type="scientific">Leisingera methylohalidivorans DSM 14336</name>
    <dbReference type="NCBI Taxonomy" id="999552"/>
    <lineage>
        <taxon>Bacteria</taxon>
        <taxon>Pseudomonadati</taxon>
        <taxon>Pseudomonadota</taxon>
        <taxon>Alphaproteobacteria</taxon>
        <taxon>Rhodobacterales</taxon>
        <taxon>Roseobacteraceae</taxon>
        <taxon>Leisingera</taxon>
    </lineage>
</organism>